<evidence type="ECO:0000313" key="7">
    <source>
        <dbReference type="EMBL" id="MCC9644882.1"/>
    </source>
</evidence>
<keyword evidence="3 6" id="KW-0812">Transmembrane</keyword>
<name>A0ABS8NMW2_9BACT</name>
<comment type="subcellular location">
    <subcellularLocation>
        <location evidence="1">Membrane</location>
        <topology evidence="1">Multi-pass membrane protein</topology>
    </subcellularLocation>
</comment>
<evidence type="ECO:0000256" key="6">
    <source>
        <dbReference type="SAM" id="Phobius"/>
    </source>
</evidence>
<evidence type="ECO:0000256" key="1">
    <source>
        <dbReference type="ARBA" id="ARBA00004141"/>
    </source>
</evidence>
<protein>
    <submittedName>
        <fullName evidence="7">DUF423 domain-containing protein</fullName>
    </submittedName>
</protein>
<sequence>MTSSIESAPIPSETPTNTPTRGELILVSLVGASAVGIGAFGAHGLPDFLESSGVDAETMARRLEQFETGVKYHLTHAVVLLALTLSSLPRTRFFNVVRWLMLAGVIFFSGSLYVLVATNTPVLGAITPIGGVCWILAWLLIVGLRASSTRH</sequence>
<keyword evidence="4 6" id="KW-1133">Transmembrane helix</keyword>
<gene>
    <name evidence="7" type="ORF">LOC71_21610</name>
</gene>
<comment type="similarity">
    <text evidence="2">Belongs to the UPF0382 family.</text>
</comment>
<accession>A0ABS8NMW2</accession>
<evidence type="ECO:0000256" key="2">
    <source>
        <dbReference type="ARBA" id="ARBA00009694"/>
    </source>
</evidence>
<dbReference type="EMBL" id="JAJKFW010000061">
    <property type="protein sequence ID" value="MCC9644882.1"/>
    <property type="molecule type" value="Genomic_DNA"/>
</dbReference>
<organism evidence="7 8">
    <name type="scientific">Rhodopirellula halodulae</name>
    <dbReference type="NCBI Taxonomy" id="2894198"/>
    <lineage>
        <taxon>Bacteria</taxon>
        <taxon>Pseudomonadati</taxon>
        <taxon>Planctomycetota</taxon>
        <taxon>Planctomycetia</taxon>
        <taxon>Pirellulales</taxon>
        <taxon>Pirellulaceae</taxon>
        <taxon>Rhodopirellula</taxon>
    </lineage>
</organism>
<dbReference type="Proteomes" id="UP001430306">
    <property type="component" value="Unassembled WGS sequence"/>
</dbReference>
<evidence type="ECO:0000313" key="8">
    <source>
        <dbReference type="Proteomes" id="UP001430306"/>
    </source>
</evidence>
<feature type="transmembrane region" description="Helical" evidence="6">
    <location>
        <begin position="72"/>
        <end position="89"/>
    </location>
</feature>
<evidence type="ECO:0000256" key="5">
    <source>
        <dbReference type="ARBA" id="ARBA00023136"/>
    </source>
</evidence>
<evidence type="ECO:0000256" key="3">
    <source>
        <dbReference type="ARBA" id="ARBA00022692"/>
    </source>
</evidence>
<keyword evidence="8" id="KW-1185">Reference proteome</keyword>
<reference evidence="7" key="1">
    <citation type="submission" date="2021-11" db="EMBL/GenBank/DDBJ databases">
        <title>Genome sequence.</title>
        <authorList>
            <person name="Sun Q."/>
        </authorList>
    </citation>
    <scope>NUCLEOTIDE SEQUENCE</scope>
    <source>
        <strain evidence="7">JC740</strain>
    </source>
</reference>
<keyword evidence="5 6" id="KW-0472">Membrane</keyword>
<evidence type="ECO:0000256" key="4">
    <source>
        <dbReference type="ARBA" id="ARBA00022989"/>
    </source>
</evidence>
<dbReference type="Pfam" id="PF04241">
    <property type="entry name" value="DUF423"/>
    <property type="match status" value="1"/>
</dbReference>
<feature type="transmembrane region" description="Helical" evidence="6">
    <location>
        <begin position="96"/>
        <end position="116"/>
    </location>
</feature>
<comment type="caution">
    <text evidence="7">The sequence shown here is derived from an EMBL/GenBank/DDBJ whole genome shotgun (WGS) entry which is preliminary data.</text>
</comment>
<dbReference type="PANTHER" id="PTHR43461">
    <property type="entry name" value="TRANSMEMBRANE PROTEIN 256"/>
    <property type="match status" value="1"/>
</dbReference>
<dbReference type="PANTHER" id="PTHR43461:SF1">
    <property type="entry name" value="TRANSMEMBRANE PROTEIN 256"/>
    <property type="match status" value="1"/>
</dbReference>
<feature type="transmembrane region" description="Helical" evidence="6">
    <location>
        <begin position="122"/>
        <end position="144"/>
    </location>
</feature>
<feature type="transmembrane region" description="Helical" evidence="6">
    <location>
        <begin position="24"/>
        <end position="45"/>
    </location>
</feature>
<proteinExistence type="inferred from homology"/>
<dbReference type="InterPro" id="IPR006696">
    <property type="entry name" value="DUF423"/>
</dbReference>
<dbReference type="RefSeq" id="WP_230276554.1">
    <property type="nucleotide sequence ID" value="NZ_JAJKFW010000061.1"/>
</dbReference>